<accession>A0ACC0M579</accession>
<sequence>MTAKESCGFHQEVEDQSRPHDRSYRGPQTGVLDKNETPSSAATRRPNPVLTPEQHCPLRCQQLTTAGSNTAAQGSSNHIADINQVQTPQRTRNRNPPRVFSNFEAPLSSVLEKLVKSGHLRPLTPTSLPPNLPPSHNPNVFCAYHQMPGHHTDTCFRLRHAIQDLVDNGTLPTPPPKPNVISNSLPQHNQQVNQISLSSTKSPAPPYSTPLTI</sequence>
<protein>
    <submittedName>
        <fullName evidence="1">Uncharacterized protein</fullName>
    </submittedName>
</protein>
<dbReference type="Proteomes" id="UP001062846">
    <property type="component" value="Chromosome 10"/>
</dbReference>
<keyword evidence="2" id="KW-1185">Reference proteome</keyword>
<name>A0ACC0M579_RHOML</name>
<organism evidence="1 2">
    <name type="scientific">Rhododendron molle</name>
    <name type="common">Chinese azalea</name>
    <name type="synonym">Azalea mollis</name>
    <dbReference type="NCBI Taxonomy" id="49168"/>
    <lineage>
        <taxon>Eukaryota</taxon>
        <taxon>Viridiplantae</taxon>
        <taxon>Streptophyta</taxon>
        <taxon>Embryophyta</taxon>
        <taxon>Tracheophyta</taxon>
        <taxon>Spermatophyta</taxon>
        <taxon>Magnoliopsida</taxon>
        <taxon>eudicotyledons</taxon>
        <taxon>Gunneridae</taxon>
        <taxon>Pentapetalae</taxon>
        <taxon>asterids</taxon>
        <taxon>Ericales</taxon>
        <taxon>Ericaceae</taxon>
        <taxon>Ericoideae</taxon>
        <taxon>Rhodoreae</taxon>
        <taxon>Rhododendron</taxon>
    </lineage>
</organism>
<dbReference type="EMBL" id="CM046397">
    <property type="protein sequence ID" value="KAI8536032.1"/>
    <property type="molecule type" value="Genomic_DNA"/>
</dbReference>
<evidence type="ECO:0000313" key="2">
    <source>
        <dbReference type="Proteomes" id="UP001062846"/>
    </source>
</evidence>
<reference evidence="1" key="1">
    <citation type="submission" date="2022-02" db="EMBL/GenBank/DDBJ databases">
        <title>Plant Genome Project.</title>
        <authorList>
            <person name="Zhang R.-G."/>
        </authorList>
    </citation>
    <scope>NUCLEOTIDE SEQUENCE</scope>
    <source>
        <strain evidence="1">AT1</strain>
    </source>
</reference>
<evidence type="ECO:0000313" key="1">
    <source>
        <dbReference type="EMBL" id="KAI8536032.1"/>
    </source>
</evidence>
<comment type="caution">
    <text evidence="1">The sequence shown here is derived from an EMBL/GenBank/DDBJ whole genome shotgun (WGS) entry which is preliminary data.</text>
</comment>
<gene>
    <name evidence="1" type="ORF">RHMOL_Rhmol10G0223900</name>
</gene>
<proteinExistence type="predicted"/>